<dbReference type="Proteomes" id="UP001401887">
    <property type="component" value="Unassembled WGS sequence"/>
</dbReference>
<name>A0ABP9W805_9DEIO</name>
<dbReference type="Pfam" id="PF00440">
    <property type="entry name" value="TetR_N"/>
    <property type="match status" value="1"/>
</dbReference>
<dbReference type="InterPro" id="IPR011075">
    <property type="entry name" value="TetR_C"/>
</dbReference>
<dbReference type="InterPro" id="IPR001647">
    <property type="entry name" value="HTH_TetR"/>
</dbReference>
<organism evidence="7 8">
    <name type="scientific">Deinococcus carri</name>
    <dbReference type="NCBI Taxonomy" id="1211323"/>
    <lineage>
        <taxon>Bacteria</taxon>
        <taxon>Thermotogati</taxon>
        <taxon>Deinococcota</taxon>
        <taxon>Deinococci</taxon>
        <taxon>Deinococcales</taxon>
        <taxon>Deinococcaceae</taxon>
        <taxon>Deinococcus</taxon>
    </lineage>
</organism>
<proteinExistence type="predicted"/>
<dbReference type="PANTHER" id="PTHR47506:SF6">
    <property type="entry name" value="HTH-TYPE TRANSCRIPTIONAL REPRESSOR NEMR"/>
    <property type="match status" value="1"/>
</dbReference>
<evidence type="ECO:0000256" key="1">
    <source>
        <dbReference type="ARBA" id="ARBA00023015"/>
    </source>
</evidence>
<feature type="compositionally biased region" description="Basic and acidic residues" evidence="5">
    <location>
        <begin position="202"/>
        <end position="218"/>
    </location>
</feature>
<evidence type="ECO:0000313" key="8">
    <source>
        <dbReference type="Proteomes" id="UP001401887"/>
    </source>
</evidence>
<gene>
    <name evidence="7" type="ORF">Dcar01_01016</name>
</gene>
<dbReference type="PANTHER" id="PTHR47506">
    <property type="entry name" value="TRANSCRIPTIONAL REGULATORY PROTEIN"/>
    <property type="match status" value="1"/>
</dbReference>
<sequence>MTPTSARERLLEAARTLFSTRGVHKVSMDDIVRQSGSTKVTLYRHYRSKDDLLLAVLRREAQDFLQELEDNVTRLEPRPERQLLAVFDALAGWFARPTFRGCLLTNIVTELAAPDHPAVQLLQDHQRRVRAYLAVLARQASQPDPDGLAAELHLVLEGTTLLAGVGQERDALPRAKALAQHLVASSPQDFREADRAGPACPQREDGAISAAERPRTPT</sequence>
<keyword evidence="1" id="KW-0805">Transcription regulation</keyword>
<evidence type="ECO:0000256" key="2">
    <source>
        <dbReference type="ARBA" id="ARBA00023125"/>
    </source>
</evidence>
<keyword evidence="3" id="KW-0804">Transcription</keyword>
<dbReference type="SUPFAM" id="SSF46689">
    <property type="entry name" value="Homeodomain-like"/>
    <property type="match status" value="1"/>
</dbReference>
<evidence type="ECO:0000256" key="5">
    <source>
        <dbReference type="SAM" id="MobiDB-lite"/>
    </source>
</evidence>
<protein>
    <recommendedName>
        <fullName evidence="6">HTH tetR-type domain-containing protein</fullName>
    </recommendedName>
</protein>
<evidence type="ECO:0000313" key="7">
    <source>
        <dbReference type="EMBL" id="GAA5512302.1"/>
    </source>
</evidence>
<evidence type="ECO:0000256" key="3">
    <source>
        <dbReference type="ARBA" id="ARBA00023163"/>
    </source>
</evidence>
<feature type="region of interest" description="Disordered" evidence="5">
    <location>
        <begin position="183"/>
        <end position="218"/>
    </location>
</feature>
<dbReference type="Pfam" id="PF16925">
    <property type="entry name" value="TetR_C_13"/>
    <property type="match status" value="1"/>
</dbReference>
<dbReference type="EMBL" id="BAABRP010000002">
    <property type="protein sequence ID" value="GAA5512302.1"/>
    <property type="molecule type" value="Genomic_DNA"/>
</dbReference>
<feature type="DNA-binding region" description="H-T-H motif" evidence="4">
    <location>
        <begin position="27"/>
        <end position="46"/>
    </location>
</feature>
<dbReference type="Gene3D" id="1.10.357.10">
    <property type="entry name" value="Tetracycline Repressor, domain 2"/>
    <property type="match status" value="1"/>
</dbReference>
<dbReference type="PRINTS" id="PR00455">
    <property type="entry name" value="HTHTETR"/>
</dbReference>
<dbReference type="SUPFAM" id="SSF48498">
    <property type="entry name" value="Tetracyclin repressor-like, C-terminal domain"/>
    <property type="match status" value="1"/>
</dbReference>
<dbReference type="InterPro" id="IPR036271">
    <property type="entry name" value="Tet_transcr_reg_TetR-rel_C_sf"/>
</dbReference>
<dbReference type="RefSeq" id="WP_345461930.1">
    <property type="nucleotide sequence ID" value="NZ_BAABRP010000002.1"/>
</dbReference>
<accession>A0ABP9W805</accession>
<comment type="caution">
    <text evidence="7">The sequence shown here is derived from an EMBL/GenBank/DDBJ whole genome shotgun (WGS) entry which is preliminary data.</text>
</comment>
<reference evidence="7 8" key="1">
    <citation type="submission" date="2024-02" db="EMBL/GenBank/DDBJ databases">
        <title>Deinococcus carri NBRC 110142.</title>
        <authorList>
            <person name="Ichikawa N."/>
            <person name="Katano-Makiyama Y."/>
            <person name="Hidaka K."/>
        </authorList>
    </citation>
    <scope>NUCLEOTIDE SEQUENCE [LARGE SCALE GENOMIC DNA]</scope>
    <source>
        <strain evidence="7 8">NBRC 110142</strain>
    </source>
</reference>
<evidence type="ECO:0000256" key="4">
    <source>
        <dbReference type="PROSITE-ProRule" id="PRU00335"/>
    </source>
</evidence>
<keyword evidence="8" id="KW-1185">Reference proteome</keyword>
<keyword evidence="2 4" id="KW-0238">DNA-binding</keyword>
<dbReference type="PROSITE" id="PS50977">
    <property type="entry name" value="HTH_TETR_2"/>
    <property type="match status" value="1"/>
</dbReference>
<evidence type="ECO:0000259" key="6">
    <source>
        <dbReference type="PROSITE" id="PS50977"/>
    </source>
</evidence>
<dbReference type="InterPro" id="IPR009057">
    <property type="entry name" value="Homeodomain-like_sf"/>
</dbReference>
<feature type="domain" description="HTH tetR-type" evidence="6">
    <location>
        <begin position="4"/>
        <end position="64"/>
    </location>
</feature>